<evidence type="ECO:0000256" key="2">
    <source>
        <dbReference type="RuleBase" id="RU362097"/>
    </source>
</evidence>
<name>A0ABS5GH47_9BRAD</name>
<dbReference type="Gene3D" id="1.20.1600.10">
    <property type="entry name" value="Outer membrane efflux proteins (OEP)"/>
    <property type="match status" value="1"/>
</dbReference>
<feature type="chain" id="PRO_5045001638" evidence="2">
    <location>
        <begin position="27"/>
        <end position="531"/>
    </location>
</feature>
<gene>
    <name evidence="3" type="ORF">JQ619_32110</name>
</gene>
<keyword evidence="4" id="KW-1185">Reference proteome</keyword>
<dbReference type="EMBL" id="JAFCLK010000040">
    <property type="protein sequence ID" value="MBR1140411.1"/>
    <property type="molecule type" value="Genomic_DNA"/>
</dbReference>
<comment type="caution">
    <text evidence="3">The sequence shown here is derived from an EMBL/GenBank/DDBJ whole genome shotgun (WGS) entry which is preliminary data.</text>
</comment>
<evidence type="ECO:0000256" key="1">
    <source>
        <dbReference type="ARBA" id="ARBA00007613"/>
    </source>
</evidence>
<accession>A0ABS5GH47</accession>
<evidence type="ECO:0000313" key="4">
    <source>
        <dbReference type="Proteomes" id="UP001314635"/>
    </source>
</evidence>
<proteinExistence type="inferred from homology"/>
<dbReference type="SUPFAM" id="SSF56954">
    <property type="entry name" value="Outer membrane efflux proteins (OEP)"/>
    <property type="match status" value="1"/>
</dbReference>
<feature type="signal peptide" evidence="2">
    <location>
        <begin position="1"/>
        <end position="26"/>
    </location>
</feature>
<keyword evidence="2" id="KW-0564">Palmitate</keyword>
<sequence>MIGVGMLRYRSVFAASCAALLLSSCAVGPKFSSPPTPDVARYTPELLSSPHSSPESPGIAGQRFIEGGDIPTRWWAAFRSQPLNDLIRLAVDHSPTLQASEAAIRVANYNALAQRGLFFPQISGSSGPSQTLLTNAGTVFGVPLDSVPQTRYSLVTHQVTVSFLPDVWGANIRAVENLDALTEQAHFQLEAAHLALTANVVTAAIQEASLRGQIEGIEQVIKVVREILELLKKQFNAGQAAQTDVLTQEAALAQVEQTLLPLRKQLAVQRDLLTALAGQFSADEVLQKFDLKHIALPRNLPVSLPSTLVRQRPDVRAAEAAMHAASAQVGVAIAARLPSFPLSANGGSTGYNFAQSFTPGTGFYVLAASVTGPIFDGFTLYHKQKSAEAALDQADALYRQTVITAFQNVADALRSLQQDTPAVQAAIKSEMATKKSLDLIRKQLVLGLVNQATVLTAQQAYLSAVIARVQAEATRLSDVAALFMALGGGWPTNCPTTDWRACVFDAVQLPKAEMPKAEIPNPEMPKDTTKS</sequence>
<dbReference type="Pfam" id="PF02321">
    <property type="entry name" value="OEP"/>
    <property type="match status" value="2"/>
</dbReference>
<keyword evidence="2" id="KW-0449">Lipoprotein</keyword>
<comment type="subcellular location">
    <subcellularLocation>
        <location evidence="2">Cell membrane</location>
        <topology evidence="2">Lipid-anchor</topology>
    </subcellularLocation>
</comment>
<dbReference type="InterPro" id="IPR003423">
    <property type="entry name" value="OMP_efflux"/>
</dbReference>
<evidence type="ECO:0000313" key="3">
    <source>
        <dbReference type="EMBL" id="MBR1140411.1"/>
    </source>
</evidence>
<keyword evidence="2" id="KW-0812">Transmembrane</keyword>
<dbReference type="NCBIfam" id="TIGR01845">
    <property type="entry name" value="outer_NodT"/>
    <property type="match status" value="1"/>
</dbReference>
<protein>
    <submittedName>
        <fullName evidence="3">Efflux transporter outer membrane subunit</fullName>
    </submittedName>
</protein>
<keyword evidence="2" id="KW-0472">Membrane</keyword>
<dbReference type="InterPro" id="IPR010131">
    <property type="entry name" value="MdtP/NodT-like"/>
</dbReference>
<comment type="similarity">
    <text evidence="1 2">Belongs to the outer membrane factor (OMF) (TC 1.B.17) family.</text>
</comment>
<dbReference type="Gene3D" id="2.20.200.10">
    <property type="entry name" value="Outer membrane efflux proteins (OEP)"/>
    <property type="match status" value="1"/>
</dbReference>
<dbReference type="PANTHER" id="PTHR30203:SF33">
    <property type="entry name" value="BLR4455 PROTEIN"/>
    <property type="match status" value="1"/>
</dbReference>
<dbReference type="PANTHER" id="PTHR30203">
    <property type="entry name" value="OUTER MEMBRANE CATION EFFLUX PROTEIN"/>
    <property type="match status" value="1"/>
</dbReference>
<reference evidence="4" key="1">
    <citation type="journal article" date="2021" name="ISME J.">
        <title>Evolutionary origin and ecological implication of a unique nif island in free-living Bradyrhizobium lineages.</title>
        <authorList>
            <person name="Tao J."/>
        </authorList>
    </citation>
    <scope>NUCLEOTIDE SEQUENCE [LARGE SCALE GENOMIC DNA]</scope>
    <source>
        <strain evidence="4">SZCCT0094</strain>
    </source>
</reference>
<dbReference type="Proteomes" id="UP001314635">
    <property type="component" value="Unassembled WGS sequence"/>
</dbReference>
<keyword evidence="2" id="KW-0732">Signal</keyword>
<organism evidence="3 4">
    <name type="scientific">Bradyrhizobium denitrificans</name>
    <dbReference type="NCBI Taxonomy" id="2734912"/>
    <lineage>
        <taxon>Bacteria</taxon>
        <taxon>Pseudomonadati</taxon>
        <taxon>Pseudomonadota</taxon>
        <taxon>Alphaproteobacteria</taxon>
        <taxon>Hyphomicrobiales</taxon>
        <taxon>Nitrobacteraceae</taxon>
        <taxon>Bradyrhizobium</taxon>
    </lineage>
</organism>
<keyword evidence="2" id="KW-1134">Transmembrane beta strand</keyword>